<evidence type="ECO:0000313" key="1">
    <source>
        <dbReference type="EMBL" id="RBP36931.1"/>
    </source>
</evidence>
<evidence type="ECO:0000313" key="2">
    <source>
        <dbReference type="Proteomes" id="UP000253426"/>
    </source>
</evidence>
<dbReference type="RefSeq" id="WP_113961708.1">
    <property type="nucleotide sequence ID" value="NZ_QNRR01000015.1"/>
</dbReference>
<keyword evidence="2" id="KW-1185">Reference proteome</keyword>
<protein>
    <submittedName>
        <fullName evidence="1">Uncharacterized protein</fullName>
    </submittedName>
</protein>
<dbReference type="AlphaFoldDB" id="A0A366H636"/>
<proteinExistence type="predicted"/>
<reference evidence="1 2" key="1">
    <citation type="submission" date="2018-06" db="EMBL/GenBank/DDBJ databases">
        <title>Genomic Encyclopedia of Type Strains, Phase IV (KMG-IV): sequencing the most valuable type-strain genomes for metagenomic binning, comparative biology and taxonomic classification.</title>
        <authorList>
            <person name="Goeker M."/>
        </authorList>
    </citation>
    <scope>NUCLEOTIDE SEQUENCE [LARGE SCALE GENOMIC DNA]</scope>
    <source>
        <strain evidence="1 2">DSM 25532</strain>
    </source>
</reference>
<name>A0A366H636_9BACT</name>
<accession>A0A366H636</accession>
<gene>
    <name evidence="1" type="ORF">DES53_11572</name>
</gene>
<sequence length="188" mass="21588">MSRRTKLIILALFLVLLAIPMAYVTLTWRPVDPLRFRMLNIETPSKFHPLEVAHRVLYLEVENTASTTVRMGSAMIMHGAEVHEIQPRTGKRTILLDRVVNGAISTDMMEDVVLPPRGRWQGRIHLPFTVEETWPLEESAVGYNYVSSSRHRVLSWYRSLRLLLPKSWSKQLPEPEVHRAAAPLEASE</sequence>
<organism evidence="1 2">
    <name type="scientific">Roseimicrobium gellanilyticum</name>
    <dbReference type="NCBI Taxonomy" id="748857"/>
    <lineage>
        <taxon>Bacteria</taxon>
        <taxon>Pseudomonadati</taxon>
        <taxon>Verrucomicrobiota</taxon>
        <taxon>Verrucomicrobiia</taxon>
        <taxon>Verrucomicrobiales</taxon>
        <taxon>Verrucomicrobiaceae</taxon>
        <taxon>Roseimicrobium</taxon>
    </lineage>
</organism>
<dbReference type="Proteomes" id="UP000253426">
    <property type="component" value="Unassembled WGS sequence"/>
</dbReference>
<dbReference type="EMBL" id="QNRR01000015">
    <property type="protein sequence ID" value="RBP36931.1"/>
    <property type="molecule type" value="Genomic_DNA"/>
</dbReference>
<comment type="caution">
    <text evidence="1">The sequence shown here is derived from an EMBL/GenBank/DDBJ whole genome shotgun (WGS) entry which is preliminary data.</text>
</comment>